<evidence type="ECO:0000313" key="2">
    <source>
        <dbReference type="Proteomes" id="UP000299367"/>
    </source>
</evidence>
<dbReference type="EMBL" id="BJCF01000077">
    <property type="protein sequence ID" value="GCL44185.1"/>
    <property type="molecule type" value="Genomic_DNA"/>
</dbReference>
<dbReference type="AlphaFoldDB" id="A0A480AG93"/>
<proteinExistence type="predicted"/>
<accession>A0A480AG93</accession>
<name>A0A480AG93_9CYAN</name>
<organism evidence="1 2">
    <name type="scientific">Dolichospermum planctonicum</name>
    <dbReference type="NCBI Taxonomy" id="136072"/>
    <lineage>
        <taxon>Bacteria</taxon>
        <taxon>Bacillati</taxon>
        <taxon>Cyanobacteriota</taxon>
        <taxon>Cyanophyceae</taxon>
        <taxon>Nostocales</taxon>
        <taxon>Aphanizomenonaceae</taxon>
        <taxon>Dolichospermum</taxon>
    </lineage>
</organism>
<sequence length="206" mass="21806">MWDKSQIGYLKRLINVQIKLPHLPLVIKKMNLGRLTFFTVITALSSIALNSQAQAQTADVDFFGVIPATCAVNSITAGTLTNIIDGTLNPLRLETDTVGNINVTCNTGVKFAVTGIENNGSDFTTKEFSNIDVITAKVEDSSNTEVATGNISPSAGTTNLNTPGALQPGPITANNYGVKLSLQGNGDNTLPVGIYRIRVKVGLSPE</sequence>
<protein>
    <submittedName>
        <fullName evidence="1">Uncharacterized protein</fullName>
    </submittedName>
</protein>
<dbReference type="Proteomes" id="UP000299367">
    <property type="component" value="Unassembled WGS sequence"/>
</dbReference>
<comment type="caution">
    <text evidence="1">The sequence shown here is derived from an EMBL/GenBank/DDBJ whole genome shotgun (WGS) entry which is preliminary data.</text>
</comment>
<evidence type="ECO:0000313" key="1">
    <source>
        <dbReference type="EMBL" id="GCL44185.1"/>
    </source>
</evidence>
<reference evidence="2" key="1">
    <citation type="submission" date="2019-02" db="EMBL/GenBank/DDBJ databases">
        <title>Draft genome sequence of Dolichospermum planctonicum NIES-80.</title>
        <authorList>
            <person name="Yamaguchi H."/>
            <person name="Suzuki S."/>
            <person name="Kawachi M."/>
        </authorList>
    </citation>
    <scope>NUCLEOTIDE SEQUENCE [LARGE SCALE GENOMIC DNA]</scope>
    <source>
        <strain evidence="2">NIES-80</strain>
    </source>
</reference>
<gene>
    <name evidence="1" type="ORF">NIES80_39110</name>
</gene>